<dbReference type="RefSeq" id="WP_204129398.1">
    <property type="nucleotide sequence ID" value="NZ_JAFDVD010000002.1"/>
</dbReference>
<evidence type="ECO:0000313" key="6">
    <source>
        <dbReference type="Proteomes" id="UP001430172"/>
    </source>
</evidence>
<comment type="caution">
    <text evidence="5">The sequence shown here is derived from an EMBL/GenBank/DDBJ whole genome shotgun (WGS) entry which is preliminary data.</text>
</comment>
<dbReference type="InterPro" id="IPR000792">
    <property type="entry name" value="Tscrpt_reg_LuxR_C"/>
</dbReference>
<evidence type="ECO:0000256" key="3">
    <source>
        <dbReference type="ARBA" id="ARBA00023163"/>
    </source>
</evidence>
<keyword evidence="6" id="KW-1185">Reference proteome</keyword>
<dbReference type="PANTHER" id="PTHR44688">
    <property type="entry name" value="DNA-BINDING TRANSCRIPTIONAL ACTIVATOR DEVR_DOSR"/>
    <property type="match status" value="1"/>
</dbReference>
<reference evidence="5" key="1">
    <citation type="submission" date="2021-02" db="EMBL/GenBank/DDBJ databases">
        <title>Phycicoccus sp. MQZ13P-5T, whole genome shotgun sequence.</title>
        <authorList>
            <person name="Tuo L."/>
        </authorList>
    </citation>
    <scope>NUCLEOTIDE SEQUENCE</scope>
    <source>
        <strain evidence="5">MQZ13P-5</strain>
    </source>
</reference>
<evidence type="ECO:0000256" key="2">
    <source>
        <dbReference type="ARBA" id="ARBA00023125"/>
    </source>
</evidence>
<evidence type="ECO:0000259" key="4">
    <source>
        <dbReference type="PROSITE" id="PS50043"/>
    </source>
</evidence>
<sequence length="223" mass="24415">MRDSAVTALVDTVERLAARDDPALTSLGDPRHLGEILEWLEARTTTSVWNMQRSTQLSLTRSVWEIDRRTRARGIEERSVVPRRAALASPLWTTVEPSLRVAPVVVPVIVSDRSYAMVQGPIGVHQMPTPYGTEDPDVVALACAAFLEVWDAALPWPEAGLLPPLPDRRFRVAALLMDGNTDREIAAELGVGERTVSAEVRAIIDWLGARNRTHAVAMLVGAA</sequence>
<feature type="domain" description="HTH luxR-type" evidence="4">
    <location>
        <begin position="158"/>
        <end position="223"/>
    </location>
</feature>
<dbReference type="CDD" id="cd06170">
    <property type="entry name" value="LuxR_C_like"/>
    <property type="match status" value="1"/>
</dbReference>
<keyword evidence="3" id="KW-0804">Transcription</keyword>
<dbReference type="SUPFAM" id="SSF46894">
    <property type="entry name" value="C-terminal effector domain of the bipartite response regulators"/>
    <property type="match status" value="1"/>
</dbReference>
<dbReference type="PROSITE" id="PS50043">
    <property type="entry name" value="HTH_LUXR_2"/>
    <property type="match status" value="1"/>
</dbReference>
<organism evidence="5 6">
    <name type="scientific">Phycicoccus sonneratiae</name>
    <dbReference type="NCBI Taxonomy" id="2807628"/>
    <lineage>
        <taxon>Bacteria</taxon>
        <taxon>Bacillati</taxon>
        <taxon>Actinomycetota</taxon>
        <taxon>Actinomycetes</taxon>
        <taxon>Micrococcales</taxon>
        <taxon>Intrasporangiaceae</taxon>
        <taxon>Phycicoccus</taxon>
    </lineage>
</organism>
<keyword evidence="1" id="KW-0805">Transcription regulation</keyword>
<dbReference type="SMART" id="SM00421">
    <property type="entry name" value="HTH_LUXR"/>
    <property type="match status" value="1"/>
</dbReference>
<dbReference type="InterPro" id="IPR036388">
    <property type="entry name" value="WH-like_DNA-bd_sf"/>
</dbReference>
<accession>A0ABS2CG95</accession>
<dbReference type="Gene3D" id="1.10.10.10">
    <property type="entry name" value="Winged helix-like DNA-binding domain superfamily/Winged helix DNA-binding domain"/>
    <property type="match status" value="1"/>
</dbReference>
<evidence type="ECO:0000256" key="1">
    <source>
        <dbReference type="ARBA" id="ARBA00023015"/>
    </source>
</evidence>
<name>A0ABS2CG95_9MICO</name>
<dbReference type="InterPro" id="IPR016032">
    <property type="entry name" value="Sig_transdc_resp-reg_C-effctor"/>
</dbReference>
<dbReference type="EMBL" id="JAFDVD010000002">
    <property type="protein sequence ID" value="MBM6398897.1"/>
    <property type="molecule type" value="Genomic_DNA"/>
</dbReference>
<dbReference type="PANTHER" id="PTHR44688:SF16">
    <property type="entry name" value="DNA-BINDING TRANSCRIPTIONAL ACTIVATOR DEVR_DOSR"/>
    <property type="match status" value="1"/>
</dbReference>
<gene>
    <name evidence="5" type="ORF">JQN70_00690</name>
</gene>
<proteinExistence type="predicted"/>
<keyword evidence="2" id="KW-0238">DNA-binding</keyword>
<dbReference type="Proteomes" id="UP001430172">
    <property type="component" value="Unassembled WGS sequence"/>
</dbReference>
<dbReference type="Pfam" id="PF00196">
    <property type="entry name" value="GerE"/>
    <property type="match status" value="1"/>
</dbReference>
<evidence type="ECO:0000313" key="5">
    <source>
        <dbReference type="EMBL" id="MBM6398897.1"/>
    </source>
</evidence>
<protein>
    <submittedName>
        <fullName evidence="5">Helix-turn-helix transcriptional regulator</fullName>
    </submittedName>
</protein>